<evidence type="ECO:0000256" key="2">
    <source>
        <dbReference type="ARBA" id="ARBA00023277"/>
    </source>
</evidence>
<proteinExistence type="predicted"/>
<dbReference type="EMBL" id="BQNB010009191">
    <property type="protein sequence ID" value="GJS59990.1"/>
    <property type="molecule type" value="Genomic_DNA"/>
</dbReference>
<evidence type="ECO:0000313" key="5">
    <source>
        <dbReference type="Proteomes" id="UP001151760"/>
    </source>
</evidence>
<keyword evidence="5" id="KW-1185">Reference proteome</keyword>
<keyword evidence="2" id="KW-0119">Carbohydrate metabolism</keyword>
<dbReference type="Pfam" id="PF12899">
    <property type="entry name" value="Glyco_hydro_100"/>
    <property type="match status" value="1"/>
</dbReference>
<evidence type="ECO:0000313" key="4">
    <source>
        <dbReference type="EMBL" id="GJS59990.1"/>
    </source>
</evidence>
<dbReference type="InterPro" id="IPR024746">
    <property type="entry name" value="Glyco_hydro_100"/>
</dbReference>
<dbReference type="Proteomes" id="UP001151760">
    <property type="component" value="Unassembled WGS sequence"/>
</dbReference>
<evidence type="ECO:0000256" key="3">
    <source>
        <dbReference type="ARBA" id="ARBA00023295"/>
    </source>
</evidence>
<name>A0ABQ4X4S4_9ASTR</name>
<protein>
    <submittedName>
        <fullName evidence="4">Alkaline/neutral invertase A, mitochondrial</fullName>
    </submittedName>
</protein>
<accession>A0ABQ4X4S4</accession>
<gene>
    <name evidence="4" type="ORF">Tco_0654774</name>
</gene>
<reference evidence="4" key="2">
    <citation type="submission" date="2022-01" db="EMBL/GenBank/DDBJ databases">
        <authorList>
            <person name="Yamashiro T."/>
            <person name="Shiraishi A."/>
            <person name="Satake H."/>
            <person name="Nakayama K."/>
        </authorList>
    </citation>
    <scope>NUCLEOTIDE SEQUENCE</scope>
</reference>
<dbReference type="PANTHER" id="PTHR31916">
    <property type="match status" value="1"/>
</dbReference>
<comment type="caution">
    <text evidence="4">The sequence shown here is derived from an EMBL/GenBank/DDBJ whole genome shotgun (WGS) entry which is preliminary data.</text>
</comment>
<organism evidence="4 5">
    <name type="scientific">Tanacetum coccineum</name>
    <dbReference type="NCBI Taxonomy" id="301880"/>
    <lineage>
        <taxon>Eukaryota</taxon>
        <taxon>Viridiplantae</taxon>
        <taxon>Streptophyta</taxon>
        <taxon>Embryophyta</taxon>
        <taxon>Tracheophyta</taxon>
        <taxon>Spermatophyta</taxon>
        <taxon>Magnoliopsida</taxon>
        <taxon>eudicotyledons</taxon>
        <taxon>Gunneridae</taxon>
        <taxon>Pentapetalae</taxon>
        <taxon>asterids</taxon>
        <taxon>campanulids</taxon>
        <taxon>Asterales</taxon>
        <taxon>Asteraceae</taxon>
        <taxon>Asteroideae</taxon>
        <taxon>Anthemideae</taxon>
        <taxon>Anthemidinae</taxon>
        <taxon>Tanacetum</taxon>
    </lineage>
</organism>
<dbReference type="PANTHER" id="PTHR31916:SF49">
    <property type="entry name" value="ALKALINE_NEUTRAL INVERTASE C, MITOCHONDRIAL"/>
    <property type="match status" value="1"/>
</dbReference>
<keyword evidence="1" id="KW-0378">Hydrolase</keyword>
<keyword evidence="3" id="KW-0326">Glycosidase</keyword>
<reference evidence="4" key="1">
    <citation type="journal article" date="2022" name="Int. J. Mol. Sci.">
        <title>Draft Genome of Tanacetum Coccineum: Genomic Comparison of Closely Related Tanacetum-Family Plants.</title>
        <authorList>
            <person name="Yamashiro T."/>
            <person name="Shiraishi A."/>
            <person name="Nakayama K."/>
            <person name="Satake H."/>
        </authorList>
    </citation>
    <scope>NUCLEOTIDE SEQUENCE</scope>
</reference>
<sequence>MDFRFFTVGNLWSIVSSLGTPKQNDGILNVIEEKWDDLVANVPLKICYPALEYEEWCIITGSDPKNISHGLWCIDSKHGGFCFAALGHTIMADPGLRSFGRMPSVPVPLATKIYYSQRTQRLRSAISHM</sequence>
<evidence type="ECO:0000256" key="1">
    <source>
        <dbReference type="ARBA" id="ARBA00022801"/>
    </source>
</evidence>